<dbReference type="InterPro" id="IPR011257">
    <property type="entry name" value="DNA_glycosylase"/>
</dbReference>
<dbReference type="STRING" id="748909.SAMN05192575_106173"/>
<proteinExistence type="predicted"/>
<keyword evidence="2" id="KW-0234">DNA repair</keyword>
<organism evidence="4 5">
    <name type="scientific">Nocardioides alpinus</name>
    <dbReference type="NCBI Taxonomy" id="748909"/>
    <lineage>
        <taxon>Bacteria</taxon>
        <taxon>Bacillati</taxon>
        <taxon>Actinomycetota</taxon>
        <taxon>Actinomycetes</taxon>
        <taxon>Propionibacteriales</taxon>
        <taxon>Nocardioidaceae</taxon>
        <taxon>Nocardioides</taxon>
    </lineage>
</organism>
<keyword evidence="1" id="KW-0227">DNA damage</keyword>
<dbReference type="GO" id="GO:0043916">
    <property type="term" value="F:DNA-7-methylguanine glycosylase activity"/>
    <property type="evidence" value="ECO:0007669"/>
    <property type="project" value="TreeGrafter"/>
</dbReference>
<dbReference type="GO" id="GO:0008725">
    <property type="term" value="F:DNA-3-methyladenine glycosylase activity"/>
    <property type="evidence" value="ECO:0007669"/>
    <property type="project" value="TreeGrafter"/>
</dbReference>
<dbReference type="GO" id="GO:0005737">
    <property type="term" value="C:cytoplasm"/>
    <property type="evidence" value="ECO:0007669"/>
    <property type="project" value="TreeGrafter"/>
</dbReference>
<dbReference type="SUPFAM" id="SSF48150">
    <property type="entry name" value="DNA-glycosylase"/>
    <property type="match status" value="1"/>
</dbReference>
<protein>
    <submittedName>
        <fullName evidence="4">3-methyladenine DNA glycosylase/8-oxoguanine DNA glycosylase</fullName>
    </submittedName>
</protein>
<name>A0A1I0ZR28_9ACTN</name>
<dbReference type="InterPro" id="IPR051912">
    <property type="entry name" value="Alkylbase_DNA_Glycosylase/TA"/>
</dbReference>
<evidence type="ECO:0000313" key="4">
    <source>
        <dbReference type="EMBL" id="SFB28184.1"/>
    </source>
</evidence>
<dbReference type="GO" id="GO:0006307">
    <property type="term" value="P:DNA alkylation repair"/>
    <property type="evidence" value="ECO:0007669"/>
    <property type="project" value="TreeGrafter"/>
</dbReference>
<evidence type="ECO:0000256" key="1">
    <source>
        <dbReference type="ARBA" id="ARBA00022763"/>
    </source>
</evidence>
<dbReference type="AlphaFoldDB" id="A0A1I0ZR28"/>
<dbReference type="PANTHER" id="PTHR43003:SF6">
    <property type="entry name" value="DNA GLYCOSYLASE"/>
    <property type="match status" value="1"/>
</dbReference>
<reference evidence="4" key="1">
    <citation type="submission" date="2016-10" db="EMBL/GenBank/DDBJ databases">
        <authorList>
            <person name="de Groot N.N."/>
        </authorList>
    </citation>
    <scope>NUCLEOTIDE SEQUENCE [LARGE SCALE GENOMIC DNA]</scope>
    <source>
        <strain evidence="4">CGMCC 1.10697</strain>
    </source>
</reference>
<evidence type="ECO:0000256" key="2">
    <source>
        <dbReference type="ARBA" id="ARBA00023204"/>
    </source>
</evidence>
<dbReference type="Gene3D" id="1.10.340.30">
    <property type="entry name" value="Hypothetical protein, domain 2"/>
    <property type="match status" value="1"/>
</dbReference>
<dbReference type="GO" id="GO:0006285">
    <property type="term" value="P:base-excision repair, AP site formation"/>
    <property type="evidence" value="ECO:0007669"/>
    <property type="project" value="TreeGrafter"/>
</dbReference>
<evidence type="ECO:0000256" key="3">
    <source>
        <dbReference type="SAM" id="MobiDB-lite"/>
    </source>
</evidence>
<dbReference type="PANTHER" id="PTHR43003">
    <property type="entry name" value="DNA-3-METHYLADENINE GLYCOSYLASE"/>
    <property type="match status" value="1"/>
</dbReference>
<dbReference type="GO" id="GO:0032131">
    <property type="term" value="F:alkylated DNA binding"/>
    <property type="evidence" value="ECO:0007669"/>
    <property type="project" value="TreeGrafter"/>
</dbReference>
<accession>A0A1I0ZR28</accession>
<dbReference type="Proteomes" id="UP000199113">
    <property type="component" value="Unassembled WGS sequence"/>
</dbReference>
<feature type="region of interest" description="Disordered" evidence="3">
    <location>
        <begin position="39"/>
        <end position="78"/>
    </location>
</feature>
<sequence>MDRNLVGGLVYRRSMAPSTAGELTRTWVPAWPCSVAQVLRPQRRGAGDPTQREDDAGRSWRAMRTPTGPASLCIQPRPTTGDVLGRAWGPGAEWALDRMPALLGADDDPTGFETHHHPQVAEGWKRHRHWRIGGTGLVMESLVPSILEQKVTGKQAFGSFRDLVRRHGEPAPGPVATLRLMLQPTPETIAAIPSWEWLRLGVQPAQSRTMVTACRLASSLERVSGVPVAAADKRLRSVRGIGVWTSAEVRMRALGDADAVSFGDYHLANWVGWALVGHDITDDEMAELLEPYRPQRGRAAAMAIAGGRTRPRRGPRMSVPTHLPTR</sequence>
<dbReference type="EMBL" id="FOKC01000006">
    <property type="protein sequence ID" value="SFB28184.1"/>
    <property type="molecule type" value="Genomic_DNA"/>
</dbReference>
<gene>
    <name evidence="4" type="ORF">SAMN05192575_106173</name>
</gene>
<evidence type="ECO:0000313" key="5">
    <source>
        <dbReference type="Proteomes" id="UP000199113"/>
    </source>
</evidence>
<dbReference type="GO" id="GO:0032993">
    <property type="term" value="C:protein-DNA complex"/>
    <property type="evidence" value="ECO:0007669"/>
    <property type="project" value="TreeGrafter"/>
</dbReference>